<keyword evidence="4 5" id="KW-0238">DNA-binding</keyword>
<sequence length="174" mass="19763">MPNCAILSCKNSTKNVGWNNGNISFHRFPNDPSIKEKWIDATGQKNWFRTKYITICSFHFNIGSFAETNKNRRLTADAIPTIDFIVGDFLGPVYTENSAKTTVYEDLKLVRDSFLGRDRRHSLSPLRLRLTPTLSHDACLDMRDAQSRRGQPGRGGATANNLVERPHVPQCLRR</sequence>
<dbReference type="Proteomes" id="UP001549921">
    <property type="component" value="Unassembled WGS sequence"/>
</dbReference>
<evidence type="ECO:0000256" key="6">
    <source>
        <dbReference type="SAM" id="MobiDB-lite"/>
    </source>
</evidence>
<dbReference type="InterPro" id="IPR052224">
    <property type="entry name" value="THAP_domain_protein"/>
</dbReference>
<dbReference type="PROSITE" id="PS50950">
    <property type="entry name" value="ZF_THAP"/>
    <property type="match status" value="1"/>
</dbReference>
<evidence type="ECO:0000313" key="8">
    <source>
        <dbReference type="EMBL" id="KAL0829583.1"/>
    </source>
</evidence>
<keyword evidence="1" id="KW-0479">Metal-binding</keyword>
<dbReference type="SUPFAM" id="SSF57716">
    <property type="entry name" value="Glucocorticoid receptor-like (DNA-binding domain)"/>
    <property type="match status" value="1"/>
</dbReference>
<dbReference type="InterPro" id="IPR038441">
    <property type="entry name" value="THAP_Znf_sf"/>
</dbReference>
<dbReference type="InterPro" id="IPR006612">
    <property type="entry name" value="THAP_Znf"/>
</dbReference>
<proteinExistence type="predicted"/>
<feature type="domain" description="THAP-type" evidence="7">
    <location>
        <begin position="1"/>
        <end position="83"/>
    </location>
</feature>
<evidence type="ECO:0000259" key="7">
    <source>
        <dbReference type="PROSITE" id="PS50950"/>
    </source>
</evidence>
<evidence type="ECO:0000256" key="2">
    <source>
        <dbReference type="ARBA" id="ARBA00022771"/>
    </source>
</evidence>
<dbReference type="EMBL" id="JBEDNZ010000014">
    <property type="protein sequence ID" value="KAL0829583.1"/>
    <property type="molecule type" value="Genomic_DNA"/>
</dbReference>
<protein>
    <recommendedName>
        <fullName evidence="7">THAP-type domain-containing protein</fullName>
    </recommendedName>
</protein>
<dbReference type="AlphaFoldDB" id="A0ABD0SXK6"/>
<organism evidence="8 9">
    <name type="scientific">Loxostege sticticalis</name>
    <name type="common">Beet webworm moth</name>
    <dbReference type="NCBI Taxonomy" id="481309"/>
    <lineage>
        <taxon>Eukaryota</taxon>
        <taxon>Metazoa</taxon>
        <taxon>Ecdysozoa</taxon>
        <taxon>Arthropoda</taxon>
        <taxon>Hexapoda</taxon>
        <taxon>Insecta</taxon>
        <taxon>Pterygota</taxon>
        <taxon>Neoptera</taxon>
        <taxon>Endopterygota</taxon>
        <taxon>Lepidoptera</taxon>
        <taxon>Glossata</taxon>
        <taxon>Ditrysia</taxon>
        <taxon>Pyraloidea</taxon>
        <taxon>Crambidae</taxon>
        <taxon>Pyraustinae</taxon>
        <taxon>Loxostege</taxon>
    </lineage>
</organism>
<dbReference type="PANTHER" id="PTHR46927">
    <property type="entry name" value="AGAP005574-PA"/>
    <property type="match status" value="1"/>
</dbReference>
<evidence type="ECO:0000313" key="9">
    <source>
        <dbReference type="Proteomes" id="UP001549921"/>
    </source>
</evidence>
<evidence type="ECO:0000256" key="5">
    <source>
        <dbReference type="PROSITE-ProRule" id="PRU00309"/>
    </source>
</evidence>
<comment type="caution">
    <text evidence="8">The sequence shown here is derived from an EMBL/GenBank/DDBJ whole genome shotgun (WGS) entry which is preliminary data.</text>
</comment>
<dbReference type="GO" id="GO:0008270">
    <property type="term" value="F:zinc ion binding"/>
    <property type="evidence" value="ECO:0007669"/>
    <property type="project" value="UniProtKB-KW"/>
</dbReference>
<dbReference type="SMART" id="SM00980">
    <property type="entry name" value="THAP"/>
    <property type="match status" value="1"/>
</dbReference>
<evidence type="ECO:0000256" key="4">
    <source>
        <dbReference type="ARBA" id="ARBA00023125"/>
    </source>
</evidence>
<reference evidence="8 9" key="1">
    <citation type="submission" date="2024-06" db="EMBL/GenBank/DDBJ databases">
        <title>A chromosome-level genome assembly of beet webworm, Loxostege sticticalis.</title>
        <authorList>
            <person name="Zhang Y."/>
        </authorList>
    </citation>
    <scope>NUCLEOTIDE SEQUENCE [LARGE SCALE GENOMIC DNA]</scope>
    <source>
        <strain evidence="8">AQ028</strain>
        <tissue evidence="8">Male pupae</tissue>
    </source>
</reference>
<dbReference type="Pfam" id="PF05485">
    <property type="entry name" value="THAP"/>
    <property type="match status" value="1"/>
</dbReference>
<feature type="region of interest" description="Disordered" evidence="6">
    <location>
        <begin position="145"/>
        <end position="174"/>
    </location>
</feature>
<gene>
    <name evidence="8" type="ORF">ABMA28_003094</name>
</gene>
<evidence type="ECO:0000256" key="3">
    <source>
        <dbReference type="ARBA" id="ARBA00022833"/>
    </source>
</evidence>
<accession>A0ABD0SXK6</accession>
<dbReference type="Gene3D" id="6.20.210.20">
    <property type="entry name" value="THAP domain"/>
    <property type="match status" value="1"/>
</dbReference>
<name>A0ABD0SXK6_LOXSC</name>
<dbReference type="PANTHER" id="PTHR46927:SF3">
    <property type="entry name" value="THAP-TYPE DOMAIN-CONTAINING PROTEIN"/>
    <property type="match status" value="1"/>
</dbReference>
<keyword evidence="3" id="KW-0862">Zinc</keyword>
<dbReference type="SMART" id="SM00692">
    <property type="entry name" value="DM3"/>
    <property type="match status" value="1"/>
</dbReference>
<evidence type="ECO:0000256" key="1">
    <source>
        <dbReference type="ARBA" id="ARBA00022723"/>
    </source>
</evidence>
<dbReference type="GO" id="GO:0003677">
    <property type="term" value="F:DNA binding"/>
    <property type="evidence" value="ECO:0007669"/>
    <property type="project" value="UniProtKB-UniRule"/>
</dbReference>
<keyword evidence="2 5" id="KW-0863">Zinc-finger</keyword>